<keyword evidence="1" id="KW-0812">Transmembrane</keyword>
<dbReference type="Proteomes" id="UP000620596">
    <property type="component" value="Unassembled WGS sequence"/>
</dbReference>
<proteinExistence type="predicted"/>
<keyword evidence="1" id="KW-1133">Transmembrane helix</keyword>
<protein>
    <recommendedName>
        <fullName evidence="4">DUF4760 domain-containing protein</fullName>
    </recommendedName>
</protein>
<evidence type="ECO:0008006" key="4">
    <source>
        <dbReference type="Google" id="ProtNLM"/>
    </source>
</evidence>
<comment type="caution">
    <text evidence="2">The sequence shown here is derived from an EMBL/GenBank/DDBJ whole genome shotgun (WGS) entry which is preliminary data.</text>
</comment>
<reference evidence="2" key="1">
    <citation type="journal article" date="2014" name="Int. J. Syst. Evol. Microbiol.">
        <title>Complete genome sequence of Corynebacterium casei LMG S-19264T (=DSM 44701T), isolated from a smear-ripened cheese.</title>
        <authorList>
            <consortium name="US DOE Joint Genome Institute (JGI-PGF)"/>
            <person name="Walter F."/>
            <person name="Albersmeier A."/>
            <person name="Kalinowski J."/>
            <person name="Ruckert C."/>
        </authorList>
    </citation>
    <scope>NUCLEOTIDE SEQUENCE</scope>
    <source>
        <strain evidence="2">CGMCC 1.15322</strain>
    </source>
</reference>
<reference evidence="2" key="2">
    <citation type="submission" date="2020-09" db="EMBL/GenBank/DDBJ databases">
        <authorList>
            <person name="Sun Q."/>
            <person name="Zhou Y."/>
        </authorList>
    </citation>
    <scope>NUCLEOTIDE SEQUENCE</scope>
    <source>
        <strain evidence="2">CGMCC 1.15322</strain>
    </source>
</reference>
<evidence type="ECO:0000313" key="3">
    <source>
        <dbReference type="Proteomes" id="UP000620596"/>
    </source>
</evidence>
<dbReference type="EMBL" id="BMIG01000008">
    <property type="protein sequence ID" value="GGB02240.1"/>
    <property type="molecule type" value="Genomic_DNA"/>
</dbReference>
<evidence type="ECO:0000313" key="2">
    <source>
        <dbReference type="EMBL" id="GGB02240.1"/>
    </source>
</evidence>
<evidence type="ECO:0000256" key="1">
    <source>
        <dbReference type="SAM" id="Phobius"/>
    </source>
</evidence>
<keyword evidence="3" id="KW-1185">Reference proteome</keyword>
<keyword evidence="1" id="KW-0472">Membrane</keyword>
<gene>
    <name evidence="2" type="ORF">GCM10011496_23970</name>
</gene>
<name>A0A916WJ05_9BURK</name>
<dbReference type="RefSeq" id="WP_188708752.1">
    <property type="nucleotide sequence ID" value="NZ_BMIG01000008.1"/>
</dbReference>
<feature type="transmembrane region" description="Helical" evidence="1">
    <location>
        <begin position="6"/>
        <end position="26"/>
    </location>
</feature>
<dbReference type="AlphaFoldDB" id="A0A916WJ05"/>
<accession>A0A916WJ05</accession>
<sequence>MRDAWEYASFVVTALALPFAIIFFALEQRKERDNEDEEAYQLLSDAYNDFLKVVLANPDLHLRTNEALSHPTTEQNERAMIIYEMLISLFERAYIVAWRERMTDVEARRWNSWDDYIRDWCRRESFFNALPLLLRGEDPQFQKYILRVAEEERGTVIQLV</sequence>
<organism evidence="2 3">
    <name type="scientific">Polaromonas eurypsychrophila</name>
    <dbReference type="NCBI Taxonomy" id="1614635"/>
    <lineage>
        <taxon>Bacteria</taxon>
        <taxon>Pseudomonadati</taxon>
        <taxon>Pseudomonadota</taxon>
        <taxon>Betaproteobacteria</taxon>
        <taxon>Burkholderiales</taxon>
        <taxon>Comamonadaceae</taxon>
        <taxon>Polaromonas</taxon>
    </lineage>
</organism>